<dbReference type="PROSITE" id="PS51318">
    <property type="entry name" value="TAT"/>
    <property type="match status" value="1"/>
</dbReference>
<evidence type="ECO:0000313" key="2">
    <source>
        <dbReference type="Proteomes" id="UP001595799"/>
    </source>
</evidence>
<comment type="caution">
    <text evidence="1">The sequence shown here is derived from an EMBL/GenBank/DDBJ whole genome shotgun (WGS) entry which is preliminary data.</text>
</comment>
<proteinExistence type="predicted"/>
<dbReference type="EMBL" id="JBHSCW010000003">
    <property type="protein sequence ID" value="MFC4351563.1"/>
    <property type="molecule type" value="Genomic_DNA"/>
</dbReference>
<dbReference type="PIRSF" id="PIRSF036704">
    <property type="entry name" value="UCP036704"/>
    <property type="match status" value="1"/>
</dbReference>
<dbReference type="InterPro" id="IPR014177">
    <property type="entry name" value="Formate_DH_TAT-contain"/>
</dbReference>
<accession>A0ABV8UJX4</accession>
<dbReference type="Proteomes" id="UP001595799">
    <property type="component" value="Unassembled WGS sequence"/>
</dbReference>
<gene>
    <name evidence="1" type="ORF">ACFOW6_08425</name>
</gene>
<dbReference type="InterPro" id="IPR006311">
    <property type="entry name" value="TAT_signal"/>
</dbReference>
<protein>
    <submittedName>
        <fullName evidence="1">Formate dehydrogenase</fullName>
    </submittedName>
</protein>
<evidence type="ECO:0000313" key="1">
    <source>
        <dbReference type="EMBL" id="MFC4351563.1"/>
    </source>
</evidence>
<keyword evidence="2" id="KW-1185">Reference proteome</keyword>
<organism evidence="1 2">
    <name type="scientific">Fodinicurvata halophila</name>
    <dbReference type="NCBI Taxonomy" id="1419723"/>
    <lineage>
        <taxon>Bacteria</taxon>
        <taxon>Pseudomonadati</taxon>
        <taxon>Pseudomonadota</taxon>
        <taxon>Alphaproteobacteria</taxon>
        <taxon>Rhodospirillales</taxon>
        <taxon>Rhodovibrionaceae</taxon>
        <taxon>Fodinicurvata</taxon>
    </lineage>
</organism>
<sequence>MKDEEVKSKSRRRFFQAGLGTGVLGAAGAVALNLGDNEAEAAEIGKKSAGYHESEHVRTYYKLARF</sequence>
<name>A0ABV8UJX4_9PROT</name>
<dbReference type="RefSeq" id="WP_382421891.1">
    <property type="nucleotide sequence ID" value="NZ_JBHSCW010000003.1"/>
</dbReference>
<reference evidence="2" key="1">
    <citation type="journal article" date="2019" name="Int. J. Syst. Evol. Microbiol.">
        <title>The Global Catalogue of Microorganisms (GCM) 10K type strain sequencing project: providing services to taxonomists for standard genome sequencing and annotation.</title>
        <authorList>
            <consortium name="The Broad Institute Genomics Platform"/>
            <consortium name="The Broad Institute Genome Sequencing Center for Infectious Disease"/>
            <person name="Wu L."/>
            <person name="Ma J."/>
        </authorList>
    </citation>
    <scope>NUCLEOTIDE SEQUENCE [LARGE SCALE GENOMIC DNA]</scope>
    <source>
        <strain evidence="2">CECT 8472</strain>
    </source>
</reference>